<dbReference type="OrthoDB" id="9757976at2"/>
<dbReference type="eggNOG" id="COG1429">
    <property type="taxonomic scope" value="Bacteria"/>
</dbReference>
<dbReference type="HOGENOM" id="CLU_002017_4_1_7"/>
<feature type="compositionally biased region" description="Low complexity" evidence="1">
    <location>
        <begin position="1254"/>
        <end position="1270"/>
    </location>
</feature>
<keyword evidence="2" id="KW-0472">Membrane</keyword>
<evidence type="ECO:0000256" key="1">
    <source>
        <dbReference type="SAM" id="MobiDB-lite"/>
    </source>
</evidence>
<protein>
    <submittedName>
        <fullName evidence="4">Cobaltochelatase CobN subunit</fullName>
        <ecNumber evidence="4">6.6.1.2</ecNumber>
    </submittedName>
</protein>
<keyword evidence="5" id="KW-1185">Reference proteome</keyword>
<evidence type="ECO:0000256" key="2">
    <source>
        <dbReference type="SAM" id="Phobius"/>
    </source>
</evidence>
<dbReference type="Pfam" id="PF02514">
    <property type="entry name" value="CobN-Mg_chel"/>
    <property type="match status" value="2"/>
</dbReference>
<dbReference type="InterPro" id="IPR003672">
    <property type="entry name" value="CobN/Mg_chltase"/>
</dbReference>
<feature type="domain" description="CobN/magnesium chelatase" evidence="3">
    <location>
        <begin position="753"/>
        <end position="1189"/>
    </location>
</feature>
<keyword evidence="2" id="KW-0812">Transmembrane</keyword>
<keyword evidence="2" id="KW-1133">Transmembrane helix</keyword>
<keyword evidence="4" id="KW-0436">Ligase</keyword>
<dbReference type="EC" id="6.6.1.2" evidence="4"/>
<organism evidence="4 5">
    <name type="scientific">Pelobacter propionicus (strain DSM 2379 / NBRC 103807 / OttBd1)</name>
    <dbReference type="NCBI Taxonomy" id="338966"/>
    <lineage>
        <taxon>Bacteria</taxon>
        <taxon>Pseudomonadati</taxon>
        <taxon>Thermodesulfobacteriota</taxon>
        <taxon>Desulfuromonadia</taxon>
        <taxon>Desulfuromonadales</taxon>
        <taxon>Desulfuromonadaceae</taxon>
        <taxon>Pelobacter</taxon>
    </lineage>
</organism>
<evidence type="ECO:0000313" key="4">
    <source>
        <dbReference type="EMBL" id="ABK98853.1"/>
    </source>
</evidence>
<dbReference type="KEGG" id="ppd:Ppro_1232"/>
<dbReference type="Proteomes" id="UP000006732">
    <property type="component" value="Chromosome"/>
</dbReference>
<dbReference type="CDD" id="cd10150">
    <property type="entry name" value="CobN_like"/>
    <property type="match status" value="1"/>
</dbReference>
<proteinExistence type="predicted"/>
<feature type="region of interest" description="Disordered" evidence="1">
    <location>
        <begin position="1251"/>
        <end position="1292"/>
    </location>
</feature>
<evidence type="ECO:0000259" key="3">
    <source>
        <dbReference type="Pfam" id="PF02514"/>
    </source>
</evidence>
<gene>
    <name evidence="4" type="ordered locus">Ppro_1232</name>
</gene>
<reference evidence="4 5" key="1">
    <citation type="submission" date="2006-10" db="EMBL/GenBank/DDBJ databases">
        <title>Complete sequence of chromosome of Pelobacter propionicus DSM 2379.</title>
        <authorList>
            <consortium name="US DOE Joint Genome Institute"/>
            <person name="Copeland A."/>
            <person name="Lucas S."/>
            <person name="Lapidus A."/>
            <person name="Barry K."/>
            <person name="Detter J.C."/>
            <person name="Glavina del Rio T."/>
            <person name="Hammon N."/>
            <person name="Israni S."/>
            <person name="Dalin E."/>
            <person name="Tice H."/>
            <person name="Pitluck S."/>
            <person name="Saunders E."/>
            <person name="Brettin T."/>
            <person name="Bruce D."/>
            <person name="Han C."/>
            <person name="Tapia R."/>
            <person name="Schmutz J."/>
            <person name="Larimer F."/>
            <person name="Land M."/>
            <person name="Hauser L."/>
            <person name="Kyrpides N."/>
            <person name="Kim E."/>
            <person name="Lovley D."/>
            <person name="Richardson P."/>
        </authorList>
    </citation>
    <scope>NUCLEOTIDE SEQUENCE [LARGE SCALE GENOMIC DNA]</scope>
    <source>
        <strain evidence="5">DSM 2379 / NBRC 103807 / OttBd1</strain>
    </source>
</reference>
<dbReference type="GO" id="GO:0051116">
    <property type="term" value="F:cobaltochelatase activity"/>
    <property type="evidence" value="ECO:0007669"/>
    <property type="project" value="UniProtKB-EC"/>
</dbReference>
<dbReference type="STRING" id="338966.Ppro_1232"/>
<accession>A1AND3</accession>
<evidence type="ECO:0000313" key="5">
    <source>
        <dbReference type="Proteomes" id="UP000006732"/>
    </source>
</evidence>
<dbReference type="EMBL" id="CP000482">
    <property type="protein sequence ID" value="ABK98853.1"/>
    <property type="molecule type" value="Genomic_DNA"/>
</dbReference>
<dbReference type="PANTHER" id="PTHR44119">
    <property type="entry name" value="MAGNESIUM-CHELATASE SUBUNIT CHLH, CHLOROPLASTIC"/>
    <property type="match status" value="1"/>
</dbReference>
<feature type="transmembrane region" description="Helical" evidence="2">
    <location>
        <begin position="1316"/>
        <end position="1335"/>
    </location>
</feature>
<dbReference type="RefSeq" id="WP_011735155.1">
    <property type="nucleotide sequence ID" value="NC_008609.1"/>
</dbReference>
<dbReference type="PANTHER" id="PTHR44119:SF4">
    <property type="entry name" value="AEROBIC COBALTOCHELATASE SUBUNIT COBN"/>
    <property type="match status" value="1"/>
</dbReference>
<sequence length="1340" mass="149116">MFPNRLSPRFLFSAVLAVFVSSLLILTPSSDATPSKTGVHLMMGDFNSKTSIEAVKTIRARFPQQSLGLDFRIITGKRGEKLDRSLARQAAPAAASGIGIIHIMDRRLVEGLKPHLMDLIAQGVRVYAVGGNYGKEDQQLGLINDEKVNAYYRENGVENMTQLLLFLLKRDCGQSVEYREPYRVPQQGYYLRDGHRVVGSFEEYRRLYRSRPGPWVGIPFFKTHLDSGEMQLVDAIVDRLEARGMNAIPIFGFPSEVAVERFLMDREGKSRVQAVIGVSLKVGMSPQRAIPILSRLGVPVIDAITLMSQSREEWEKSPVGLDIFERSSSVGLPELAGIIQPTVVASREKVVDQESGLEYVTTTPIPERIERLVDRVKAWINLQTKNNRDKKIALIYYSYPPGKQGIGAAYLNVLPDSLYEILNRMKAEGYDTGRDELTKKRIYDDVIGYGRNVANWAPAEMDRLARSGRALLLPVETYRKWLRELPPAFRKSVTRDWGEPEKNNGMMTWRDETGKAFLILPGVRYGNVLLMPQPAKGWAQNIVKAYHDPTIAPHHQYLAYYLWLKKGFRADALAHIGTHGTHEWMGGKEIGFTREDPSEVLIQDLPNIYPYIVDDVGEGIQAKRRGMAVVVDYMTPPFDKAGMNRDLKELAALISDYNNAREKSPQLAASKLEEVNRIAGKSGMLTDLKLKAIATHDDVEELEHHIKDIAETTTPFGLHTFGKSPEERYIRSTAEAIISIEKGLDPAARAKRIAALEDAIRRSGPRELDSFINALNGRYIPAGTGNDPIRNPDSLPTGKNFYSFDPARVPSPATYATGVKLAGELIENYRARHGVYPDKLSFVLWATECIRHEGVMESQVMYLMGVRPVWDERGRVQGVEAIPRAELGRPRIDVTMTPSGLYRDLFSGLMDLLDKAVSVARDQKEQDNVVRANTLTTQKMLMKKGVPEETARRMASVRIFTEPSGAYGNGLENAIVASNTWDNEKKVIDVYFRRVGYLYGQGFWSEGGKQGGEELGQVLLKNALSGSKIAIHSRSTNTIGVLDTDDFYQYLGGLAMAIRAVDGKTPEVFVSNMTNPTQAHQETLEKNMGREMRARYLNPEWIKAMMKEGYAGARFIDKVTEHLWGWQVTVPEAVDKAKWQEMYETYVQDKNGLGMKEMFRKSNNMWAYQSVVARMLETARKEYWKPDRKVIEKLAEEYAKTAAEVGMACCDHTCNNPHLTKFTSSTLLSVPGLAPLNSGFVRALNDMKQVGSNPAAARPAQARQGRAAGAKTSARGASGRAPDGSGKGATGTQVAGFEVEEVKSGAAAGGASSAPIPWMFMVGFAIFITLVAWGFRKGGA</sequence>
<feature type="domain" description="CobN/magnesium chelatase" evidence="3">
    <location>
        <begin position="150"/>
        <end position="746"/>
    </location>
</feature>
<name>A1AND3_PELPD</name>